<dbReference type="InterPro" id="IPR044492">
    <property type="entry name" value="P_typ_ATPase_HD_dom"/>
</dbReference>
<dbReference type="Gene3D" id="2.70.150.10">
    <property type="entry name" value="Calcium-transporting ATPase, cytoplasmic transduction domain A"/>
    <property type="match status" value="1"/>
</dbReference>
<evidence type="ECO:0000259" key="23">
    <source>
        <dbReference type="Pfam" id="PF16212"/>
    </source>
</evidence>
<feature type="transmembrane region" description="Helical" evidence="19">
    <location>
        <begin position="580"/>
        <end position="603"/>
    </location>
</feature>
<dbReference type="Gene3D" id="3.40.1110.10">
    <property type="entry name" value="Calcium-transporting ATPase, cytoplasmic domain N"/>
    <property type="match status" value="1"/>
</dbReference>
<feature type="active site" description="4-aspartylphosphate intermediate" evidence="16">
    <location>
        <position position="692"/>
    </location>
</feature>
<gene>
    <name evidence="24" type="ORF">BC938DRAFT_478507</name>
</gene>
<dbReference type="NCBIfam" id="TIGR01494">
    <property type="entry name" value="ATPase_P-type"/>
    <property type="match status" value="1"/>
</dbReference>
<dbReference type="SFLD" id="SFLDF00027">
    <property type="entry name" value="p-type_atpase"/>
    <property type="match status" value="1"/>
</dbReference>
<dbReference type="InterPro" id="IPR059000">
    <property type="entry name" value="ATPase_P-type_domA"/>
</dbReference>
<feature type="transmembrane region" description="Helical" evidence="19">
    <location>
        <begin position="1328"/>
        <end position="1347"/>
    </location>
</feature>
<evidence type="ECO:0000256" key="20">
    <source>
        <dbReference type="SAM" id="MobiDB-lite"/>
    </source>
</evidence>
<dbReference type="GO" id="GO:0005802">
    <property type="term" value="C:trans-Golgi network"/>
    <property type="evidence" value="ECO:0007669"/>
    <property type="project" value="TreeGrafter"/>
</dbReference>
<dbReference type="NCBIfam" id="TIGR01652">
    <property type="entry name" value="ATPase-Plipid"/>
    <property type="match status" value="1"/>
</dbReference>
<feature type="domain" description="P-type ATPase N-terminal" evidence="22">
    <location>
        <begin position="313"/>
        <end position="379"/>
    </location>
</feature>
<feature type="binding site" evidence="17">
    <location>
        <position position="1083"/>
    </location>
    <ligand>
        <name>ATP</name>
        <dbReference type="ChEBI" id="CHEBI:30616"/>
    </ligand>
</feature>
<keyword evidence="4 19" id="KW-0812">Transmembrane</keyword>
<comment type="catalytic activity">
    <reaction evidence="14">
        <text>a 1,2-diacyl-sn-glycero-3-phosphoethanolamine(out) + ATP + H2O = a 1,2-diacyl-sn-glycero-3-phosphoethanolamine(in) + ADP + phosphate + H(+)</text>
        <dbReference type="Rhea" id="RHEA:66132"/>
        <dbReference type="ChEBI" id="CHEBI:15377"/>
        <dbReference type="ChEBI" id="CHEBI:15378"/>
        <dbReference type="ChEBI" id="CHEBI:30616"/>
        <dbReference type="ChEBI" id="CHEBI:43474"/>
        <dbReference type="ChEBI" id="CHEBI:64612"/>
        <dbReference type="ChEBI" id="CHEBI:456216"/>
    </reaction>
    <physiologicalReaction direction="left-to-right" evidence="14">
        <dbReference type="Rhea" id="RHEA:66133"/>
    </physiologicalReaction>
</comment>
<feature type="binding site" evidence="17">
    <location>
        <position position="963"/>
    </location>
    <ligand>
        <name>ATP</name>
        <dbReference type="ChEBI" id="CHEBI:30616"/>
    </ligand>
</feature>
<dbReference type="SUPFAM" id="SSF56784">
    <property type="entry name" value="HAD-like"/>
    <property type="match status" value="1"/>
</dbReference>
<evidence type="ECO:0000256" key="14">
    <source>
        <dbReference type="ARBA" id="ARBA00049128"/>
    </source>
</evidence>
<evidence type="ECO:0000256" key="15">
    <source>
        <dbReference type="ARBA" id="ARBA00051303"/>
    </source>
</evidence>
<accession>A0A433QMU7</accession>
<reference evidence="24 25" key="1">
    <citation type="journal article" date="2018" name="New Phytol.">
        <title>Phylogenomics of Endogonaceae and evolution of mycorrhizas within Mucoromycota.</title>
        <authorList>
            <person name="Chang Y."/>
            <person name="Desiro A."/>
            <person name="Na H."/>
            <person name="Sandor L."/>
            <person name="Lipzen A."/>
            <person name="Clum A."/>
            <person name="Barry K."/>
            <person name="Grigoriev I.V."/>
            <person name="Martin F.M."/>
            <person name="Stajich J.E."/>
            <person name="Smith M.E."/>
            <person name="Bonito G."/>
            <person name="Spatafora J.W."/>
        </authorList>
    </citation>
    <scope>NUCLEOTIDE SEQUENCE [LARGE SCALE GENOMIC DNA]</scope>
    <source>
        <strain evidence="24 25">AD002</strain>
    </source>
</reference>
<evidence type="ECO:0000256" key="16">
    <source>
        <dbReference type="PIRSR" id="PIRSR606539-1"/>
    </source>
</evidence>
<keyword evidence="10 19" id="KW-1133">Transmembrane helix</keyword>
<feature type="binding site" evidence="17">
    <location>
        <position position="881"/>
    </location>
    <ligand>
        <name>ATP</name>
        <dbReference type="ChEBI" id="CHEBI:30616"/>
    </ligand>
</feature>
<evidence type="ECO:0000256" key="3">
    <source>
        <dbReference type="ARBA" id="ARBA00008109"/>
    </source>
</evidence>
<dbReference type="InterPro" id="IPR032630">
    <property type="entry name" value="P_typ_ATPase_c"/>
</dbReference>
<feature type="binding site" evidence="18">
    <location>
        <position position="1080"/>
    </location>
    <ligand>
        <name>Mg(2+)</name>
        <dbReference type="ChEBI" id="CHEBI:18420"/>
    </ligand>
</feature>
<keyword evidence="12 19" id="KW-0472">Membrane</keyword>
<feature type="transmembrane region" description="Helical" evidence="19">
    <location>
        <begin position="1220"/>
        <end position="1243"/>
    </location>
</feature>
<evidence type="ECO:0000256" key="12">
    <source>
        <dbReference type="ARBA" id="ARBA00023136"/>
    </source>
</evidence>
<dbReference type="Pfam" id="PF16212">
    <property type="entry name" value="PhoLip_ATPase_C"/>
    <property type="match status" value="1"/>
</dbReference>
<feature type="binding site" evidence="17">
    <location>
        <position position="784"/>
    </location>
    <ligand>
        <name>ATP</name>
        <dbReference type="ChEBI" id="CHEBI:30616"/>
    </ligand>
</feature>
<keyword evidence="9 19" id="KW-1278">Translocase</keyword>
<dbReference type="GO" id="GO:0005524">
    <property type="term" value="F:ATP binding"/>
    <property type="evidence" value="ECO:0007669"/>
    <property type="project" value="UniProtKB-UniRule"/>
</dbReference>
<keyword evidence="7 17" id="KW-0067">ATP-binding</keyword>
<comment type="catalytic activity">
    <reaction evidence="15">
        <text>a 1,2-diacyl-sn-glycero-3-phospho-L-serine(out) + ATP + H2O = a 1,2-diacyl-sn-glycero-3-phospho-L-serine(in) + ADP + phosphate + H(+)</text>
        <dbReference type="Rhea" id="RHEA:38567"/>
        <dbReference type="ChEBI" id="CHEBI:15377"/>
        <dbReference type="ChEBI" id="CHEBI:15378"/>
        <dbReference type="ChEBI" id="CHEBI:30616"/>
        <dbReference type="ChEBI" id="CHEBI:43474"/>
        <dbReference type="ChEBI" id="CHEBI:57262"/>
        <dbReference type="ChEBI" id="CHEBI:456216"/>
    </reaction>
    <physiologicalReaction direction="left-to-right" evidence="15">
        <dbReference type="Rhea" id="RHEA:38568"/>
    </physiologicalReaction>
</comment>
<feature type="transmembrane region" description="Helical" evidence="19">
    <location>
        <begin position="1255"/>
        <end position="1273"/>
    </location>
</feature>
<evidence type="ECO:0000313" key="25">
    <source>
        <dbReference type="Proteomes" id="UP000274822"/>
    </source>
</evidence>
<evidence type="ECO:0000256" key="2">
    <source>
        <dbReference type="ARBA" id="ARBA00004166"/>
    </source>
</evidence>
<protein>
    <recommendedName>
        <fullName evidence="19">Phospholipid-transporting ATPase</fullName>
        <ecNumber evidence="19">7.6.2.1</ecNumber>
    </recommendedName>
</protein>
<dbReference type="Pfam" id="PF13246">
    <property type="entry name" value="Cation_ATPase"/>
    <property type="match status" value="1"/>
</dbReference>
<evidence type="ECO:0000256" key="9">
    <source>
        <dbReference type="ARBA" id="ARBA00022967"/>
    </source>
</evidence>
<feature type="binding site" evidence="17">
    <location>
        <position position="825"/>
    </location>
    <ligand>
        <name>ATP</name>
        <dbReference type="ChEBI" id="CHEBI:30616"/>
    </ligand>
</feature>
<evidence type="ECO:0000256" key="4">
    <source>
        <dbReference type="ARBA" id="ARBA00022692"/>
    </source>
</evidence>
<organism evidence="24 25">
    <name type="scientific">Jimgerdemannia flammicorona</name>
    <dbReference type="NCBI Taxonomy" id="994334"/>
    <lineage>
        <taxon>Eukaryota</taxon>
        <taxon>Fungi</taxon>
        <taxon>Fungi incertae sedis</taxon>
        <taxon>Mucoromycota</taxon>
        <taxon>Mucoromycotina</taxon>
        <taxon>Endogonomycetes</taxon>
        <taxon>Endogonales</taxon>
        <taxon>Endogonaceae</taxon>
        <taxon>Jimgerdemannia</taxon>
    </lineage>
</organism>
<feature type="domain" description="P-type ATPase C-terminal" evidence="23">
    <location>
        <begin position="1106"/>
        <end position="1357"/>
    </location>
</feature>
<dbReference type="PANTHER" id="PTHR24092:SF150">
    <property type="entry name" value="PHOSPHOLIPID-TRANSPORTING ATPASE"/>
    <property type="match status" value="1"/>
</dbReference>
<comment type="caution">
    <text evidence="24">The sequence shown here is derived from an EMBL/GenBank/DDBJ whole genome shotgun (WGS) entry which is preliminary data.</text>
</comment>
<evidence type="ECO:0000256" key="19">
    <source>
        <dbReference type="RuleBase" id="RU362033"/>
    </source>
</evidence>
<evidence type="ECO:0000256" key="18">
    <source>
        <dbReference type="PIRSR" id="PIRSR606539-3"/>
    </source>
</evidence>
<feature type="binding site" evidence="17">
    <location>
        <position position="693"/>
    </location>
    <ligand>
        <name>ATP</name>
        <dbReference type="ChEBI" id="CHEBI:30616"/>
    </ligand>
</feature>
<feature type="binding site" evidence="17">
    <location>
        <position position="962"/>
    </location>
    <ligand>
        <name>ATP</name>
        <dbReference type="ChEBI" id="CHEBI:30616"/>
    </ligand>
</feature>
<feature type="binding site" evidence="17">
    <location>
        <position position="848"/>
    </location>
    <ligand>
        <name>ATP</name>
        <dbReference type="ChEBI" id="CHEBI:30616"/>
    </ligand>
</feature>
<feature type="region of interest" description="Disordered" evidence="20">
    <location>
        <begin position="80"/>
        <end position="109"/>
    </location>
</feature>
<feature type="binding site" evidence="17">
    <location>
        <position position="692"/>
    </location>
    <ligand>
        <name>ATP</name>
        <dbReference type="ChEBI" id="CHEBI:30616"/>
    </ligand>
</feature>
<feature type="binding site" evidence="17">
    <location>
        <position position="1084"/>
    </location>
    <ligand>
        <name>ATP</name>
        <dbReference type="ChEBI" id="CHEBI:30616"/>
    </ligand>
</feature>
<dbReference type="SUPFAM" id="SSF81660">
    <property type="entry name" value="Metal cation-transporting ATPase, ATP-binding domain N"/>
    <property type="match status" value="1"/>
</dbReference>
<comment type="subcellular location">
    <subcellularLocation>
        <location evidence="2">Golgi apparatus</location>
        <location evidence="2">trans-Golgi network membrane</location>
        <topology evidence="2">Multi-pass membrane protein</topology>
    </subcellularLocation>
    <subcellularLocation>
        <location evidence="19">Membrane</location>
        <topology evidence="19">Multi-pass membrane protein</topology>
    </subcellularLocation>
</comment>
<dbReference type="PROSITE" id="PS00154">
    <property type="entry name" value="ATPASE_E1_E2"/>
    <property type="match status" value="1"/>
</dbReference>
<name>A0A433QMU7_9FUNG</name>
<evidence type="ECO:0000256" key="10">
    <source>
        <dbReference type="ARBA" id="ARBA00022989"/>
    </source>
</evidence>
<feature type="binding site" evidence="17">
    <location>
        <position position="961"/>
    </location>
    <ligand>
        <name>ATP</name>
        <dbReference type="ChEBI" id="CHEBI:30616"/>
    </ligand>
</feature>
<dbReference type="GO" id="GO:0016887">
    <property type="term" value="F:ATP hydrolysis activity"/>
    <property type="evidence" value="ECO:0007669"/>
    <property type="project" value="InterPro"/>
</dbReference>
<feature type="transmembrane region" description="Helical" evidence="19">
    <location>
        <begin position="1285"/>
        <end position="1308"/>
    </location>
</feature>
<dbReference type="EMBL" id="RBNJ01003312">
    <property type="protein sequence ID" value="RUS31079.1"/>
    <property type="molecule type" value="Genomic_DNA"/>
</dbReference>
<proteinExistence type="inferred from homology"/>
<dbReference type="GO" id="GO:0006892">
    <property type="term" value="P:post-Golgi vesicle-mediated transport"/>
    <property type="evidence" value="ECO:0007669"/>
    <property type="project" value="TreeGrafter"/>
</dbReference>
<evidence type="ECO:0000256" key="6">
    <source>
        <dbReference type="ARBA" id="ARBA00022741"/>
    </source>
</evidence>
<dbReference type="CDD" id="cd02073">
    <property type="entry name" value="P-type_ATPase_APLT_Dnf-like"/>
    <property type="match status" value="1"/>
</dbReference>
<evidence type="ECO:0000256" key="1">
    <source>
        <dbReference type="ARBA" id="ARBA00001946"/>
    </source>
</evidence>
<evidence type="ECO:0000259" key="21">
    <source>
        <dbReference type="Pfam" id="PF00122"/>
    </source>
</evidence>
<feature type="transmembrane region" description="Helical" evidence="19">
    <location>
        <begin position="1177"/>
        <end position="1199"/>
    </location>
</feature>
<comment type="similarity">
    <text evidence="3 19">Belongs to the cation transport ATPase (P-type) (TC 3.A.3) family. Type IV subfamily.</text>
</comment>
<dbReference type="FunFam" id="2.70.150.10:FF:000026">
    <property type="entry name" value="Phospholipid-transporting ATPase"/>
    <property type="match status" value="1"/>
</dbReference>
<dbReference type="PRINTS" id="PR00119">
    <property type="entry name" value="CATATPASE"/>
</dbReference>
<dbReference type="EC" id="7.6.2.1" evidence="19"/>
<sequence>MLSLSLCSEPSVSEKVSVWTQDCRTTQDVKGQSLTSESSRLFSIASTSARRPHTRCLVLFNTTSLVHPASTFVVASYNENPFDDQPAHPAPSSSTSRHNSPPREGSGTARFQQVAQAYHQQNVHPARVQESTSDLIDLQEQQQHYSQSQGQQGVSPAAPVYLNSAATAKRTDSFGGPDTGTQRARVLINVFCGARVDHAGGEKEWAVVLSMYGNSLSSSILTPHCLSSQVSLYDDTPANNDDDDNLQLLTHQASMAGRPTSQPPNGGGPGDDPARRSRSSHRISLVSRISSLGGRRSTAGGAGGDGELGARLIHLNNPDLNDQQKFLHNRVFTAKYKVFTFLPKFLYEEFSKYANLFFLFISGIQQIPGISPTSKYTTLVPLLIVLTITAAKEIVEDWGVHHSDAELNARKCKVLEGQQFIEKKWRDIKVGDICRIQGGEFFPADLVLLSSSEPEGLCYIETSNLDGEVNLKIKQALSQTARLLNPLDVSRLQGTIKSEQPNNRLYNYEGTLAMMVVDLGKNKEFALDPTQLLLRGAQLRNTSWVYGAVVFTGHETKLMLNSSKKPSKQSNVTRITNRNILYLFVILIVMSIACAIGNLIFALKDGAYMSYLPLVDVSRVTEFGYDVLTFLILFNSFIPISLMVTMEVVKYIQSFLINSDLDMYYDKTDTAAVARSSSLIEELGQVEFVFSDKTGTLTCNEMEFRQSSIAGLSYADKVEADKAARDSDDQEGQYTFRQLGEHLKTHPTANVINEFLILLSTCHTVIPETHDDGEIVYQASSPDEGALVKGASVLGYKFHTRRPNSITVNIHGRDLEFQILNVCEFNSTRKRMSAVVRGPDGKIKLYCKGADTVILERLADNNPFVDATLMHLEEYATEGLRTLCVAMREISEDEYARWSAVYDKASTTLVNRATELDKAAEIIEQNLFLLGATAIEDKLQDGVPDTIHTLQEAGIKVWVLTGDRQETAINIGYSAKLLNEEMSLIVCNEESHWETKNFLEKKYRDISGMLNRGDDVEPLALVIDGKALTFALEKDIEKTFLDLAVLCKAVICCRVSPLQKALVVKLVKKYIKSILLAIGDGANDVSMIQAAHVGVGISGVEGLQAARSADFAISQFKYLKKLLLVHGAWAYQRLSKMIFYYFYKNVALYLTQFWYAFYNGFSGQTLYESWTMSCFNVIFTILPPMVMGIFDQYVSARMLDKYPQMYMLGQKNEFFNQKKFWGWFANAVFHSIILFFTGMFAFSNDGVFQNGWVGGHWWVGTTVFTAVLMTILWKGALITDIWTKYTFIAIFGSMLVWFIFLPLVAYVGPHLNIFTEYLGIIPRLYGNIQFWLYIILVPLLANIRDFVYKYIKRMYQPLSYHYVQEIQKFNIPDYRPRMDRFRQAVNKVRRIQRLKRNRGYAFSQNESGQNKIIRVYDTTQQKPLG</sequence>
<dbReference type="Pfam" id="PF16209">
    <property type="entry name" value="PhoLip_ATPase_N"/>
    <property type="match status" value="1"/>
</dbReference>
<evidence type="ECO:0000256" key="11">
    <source>
        <dbReference type="ARBA" id="ARBA00023034"/>
    </source>
</evidence>
<feature type="domain" description="P-type ATPase A" evidence="21">
    <location>
        <begin position="407"/>
        <end position="524"/>
    </location>
</feature>
<dbReference type="GO" id="GO:0005886">
    <property type="term" value="C:plasma membrane"/>
    <property type="evidence" value="ECO:0007669"/>
    <property type="project" value="TreeGrafter"/>
</dbReference>
<dbReference type="InterPro" id="IPR036412">
    <property type="entry name" value="HAD-like_sf"/>
</dbReference>
<keyword evidence="25" id="KW-1185">Reference proteome</keyword>
<dbReference type="Pfam" id="PF00122">
    <property type="entry name" value="E1-E2_ATPase"/>
    <property type="match status" value="1"/>
</dbReference>
<dbReference type="GO" id="GO:0000287">
    <property type="term" value="F:magnesium ion binding"/>
    <property type="evidence" value="ECO:0007669"/>
    <property type="project" value="UniProtKB-UniRule"/>
</dbReference>
<dbReference type="SFLD" id="SFLDS00003">
    <property type="entry name" value="Haloacid_Dehalogenase"/>
    <property type="match status" value="1"/>
</dbReference>
<dbReference type="InterPro" id="IPR008250">
    <property type="entry name" value="ATPase_P-typ_transduc_dom_A_sf"/>
</dbReference>
<feature type="transmembrane region" description="Helical" evidence="19">
    <location>
        <begin position="623"/>
        <end position="644"/>
    </location>
</feature>
<dbReference type="InterPro" id="IPR032631">
    <property type="entry name" value="P-type_ATPase_N"/>
</dbReference>
<evidence type="ECO:0000256" key="7">
    <source>
        <dbReference type="ARBA" id="ARBA00022840"/>
    </source>
</evidence>
<feature type="binding site" evidence="17">
    <location>
        <position position="694"/>
    </location>
    <ligand>
        <name>ATP</name>
        <dbReference type="ChEBI" id="CHEBI:30616"/>
    </ligand>
</feature>
<dbReference type="Proteomes" id="UP000274822">
    <property type="component" value="Unassembled WGS sequence"/>
</dbReference>
<comment type="catalytic activity">
    <reaction evidence="13 19">
        <text>ATP + H2O + phospholipidSide 1 = ADP + phosphate + phospholipidSide 2.</text>
        <dbReference type="EC" id="7.6.2.1"/>
    </reaction>
</comment>
<dbReference type="InterPro" id="IPR006539">
    <property type="entry name" value="P-type_ATPase_IV"/>
</dbReference>
<keyword evidence="8 18" id="KW-0460">Magnesium</keyword>
<comment type="cofactor">
    <cofactor evidence="1 18">
        <name>Mg(2+)</name>
        <dbReference type="ChEBI" id="CHEBI:18420"/>
    </cofactor>
</comment>
<keyword evidence="11" id="KW-0333">Golgi apparatus</keyword>
<evidence type="ECO:0000256" key="13">
    <source>
        <dbReference type="ARBA" id="ARBA00034036"/>
    </source>
</evidence>
<dbReference type="InterPro" id="IPR023214">
    <property type="entry name" value="HAD_sf"/>
</dbReference>
<dbReference type="InterPro" id="IPR023298">
    <property type="entry name" value="ATPase_P-typ_TM_dom_sf"/>
</dbReference>
<dbReference type="PANTHER" id="PTHR24092">
    <property type="entry name" value="PROBABLE PHOSPHOLIPID-TRANSPORTING ATPASE"/>
    <property type="match status" value="1"/>
</dbReference>
<dbReference type="InterPro" id="IPR001757">
    <property type="entry name" value="P_typ_ATPase"/>
</dbReference>
<feature type="binding site" evidence="17">
    <location>
        <position position="1054"/>
    </location>
    <ligand>
        <name>ATP</name>
        <dbReference type="ChEBI" id="CHEBI:30616"/>
    </ligand>
</feature>
<feature type="transmembrane region" description="Helical" evidence="19">
    <location>
        <begin position="543"/>
        <end position="560"/>
    </location>
</feature>
<evidence type="ECO:0000256" key="5">
    <source>
        <dbReference type="ARBA" id="ARBA00022723"/>
    </source>
</evidence>
<feature type="transmembrane region" description="Helical" evidence="19">
    <location>
        <begin position="1138"/>
        <end position="1157"/>
    </location>
</feature>
<dbReference type="SFLD" id="SFLDG00002">
    <property type="entry name" value="C1.7:_P-type_atpase_like"/>
    <property type="match status" value="1"/>
</dbReference>
<keyword evidence="5 18" id="KW-0479">Metal-binding</keyword>
<dbReference type="SUPFAM" id="SSF81665">
    <property type="entry name" value="Calcium ATPase, transmembrane domain M"/>
    <property type="match status" value="1"/>
</dbReference>
<feature type="binding site" evidence="18">
    <location>
        <position position="694"/>
    </location>
    <ligand>
        <name>Mg(2+)</name>
        <dbReference type="ChEBI" id="CHEBI:18420"/>
    </ligand>
</feature>
<feature type="binding site" evidence="18">
    <location>
        <position position="692"/>
    </location>
    <ligand>
        <name>Mg(2+)</name>
        <dbReference type="ChEBI" id="CHEBI:18420"/>
    </ligand>
</feature>
<evidence type="ECO:0000256" key="8">
    <source>
        <dbReference type="ARBA" id="ARBA00022842"/>
    </source>
</evidence>
<evidence type="ECO:0000256" key="17">
    <source>
        <dbReference type="PIRSR" id="PIRSR606539-2"/>
    </source>
</evidence>
<evidence type="ECO:0000313" key="24">
    <source>
        <dbReference type="EMBL" id="RUS31079.1"/>
    </source>
</evidence>
<keyword evidence="6 17" id="KW-0547">Nucleotide-binding</keyword>
<dbReference type="InterPro" id="IPR018303">
    <property type="entry name" value="ATPase_P-typ_P_site"/>
</dbReference>
<dbReference type="GO" id="GO:0090556">
    <property type="term" value="F:phosphatidylserine floppase activity"/>
    <property type="evidence" value="ECO:0007669"/>
    <property type="project" value="RHEA"/>
</dbReference>
<dbReference type="SUPFAM" id="SSF81653">
    <property type="entry name" value="Calcium ATPase, transduction domain A"/>
    <property type="match status" value="1"/>
</dbReference>
<dbReference type="FunFam" id="3.40.1110.10:FF:000064">
    <property type="entry name" value="Phospholipid-transporting ATPase"/>
    <property type="match status" value="1"/>
</dbReference>
<dbReference type="GO" id="GO:0045332">
    <property type="term" value="P:phospholipid translocation"/>
    <property type="evidence" value="ECO:0007669"/>
    <property type="project" value="TreeGrafter"/>
</dbReference>
<dbReference type="Gene3D" id="3.40.50.1000">
    <property type="entry name" value="HAD superfamily/HAD-like"/>
    <property type="match status" value="1"/>
</dbReference>
<evidence type="ECO:0000259" key="22">
    <source>
        <dbReference type="Pfam" id="PF16209"/>
    </source>
</evidence>
<feature type="binding site" evidence="18">
    <location>
        <position position="1084"/>
    </location>
    <ligand>
        <name>Mg(2+)</name>
        <dbReference type="ChEBI" id="CHEBI:18420"/>
    </ligand>
</feature>
<dbReference type="GO" id="GO:0032456">
    <property type="term" value="P:endocytic recycling"/>
    <property type="evidence" value="ECO:0007669"/>
    <property type="project" value="TreeGrafter"/>
</dbReference>
<feature type="region of interest" description="Disordered" evidence="20">
    <location>
        <begin position="254"/>
        <end position="281"/>
    </location>
</feature>
<dbReference type="FunFam" id="3.40.50.1000:FF:000010">
    <property type="entry name" value="Phospholipid-transporting ATPase"/>
    <property type="match status" value="1"/>
</dbReference>
<feature type="binding site" evidence="17">
    <location>
        <position position="1060"/>
    </location>
    <ligand>
        <name>ATP</name>
        <dbReference type="ChEBI" id="CHEBI:30616"/>
    </ligand>
</feature>
<dbReference type="InterPro" id="IPR023299">
    <property type="entry name" value="ATPase_P-typ_cyto_dom_N"/>
</dbReference>